<comment type="caution">
    <text evidence="1">The sequence shown here is derived from an EMBL/GenBank/DDBJ whole genome shotgun (WGS) entry which is preliminary data.</text>
</comment>
<accession>A0A5N7MNI5</accession>
<gene>
    <name evidence="1" type="ORF">FS320_25480</name>
</gene>
<evidence type="ECO:0000313" key="1">
    <source>
        <dbReference type="EMBL" id="MPR28408.1"/>
    </source>
</evidence>
<organism evidence="1 2">
    <name type="scientific">Microvirga tunisiensis</name>
    <dbReference type="NCBI Taxonomy" id="2108360"/>
    <lineage>
        <taxon>Bacteria</taxon>
        <taxon>Pseudomonadati</taxon>
        <taxon>Pseudomonadota</taxon>
        <taxon>Alphaproteobacteria</taxon>
        <taxon>Hyphomicrobiales</taxon>
        <taxon>Methylobacteriaceae</taxon>
        <taxon>Microvirga</taxon>
    </lineage>
</organism>
<evidence type="ECO:0000313" key="2">
    <source>
        <dbReference type="Proteomes" id="UP000403266"/>
    </source>
</evidence>
<reference evidence="1 2" key="1">
    <citation type="journal article" date="2019" name="Syst. Appl. Microbiol.">
        <title>Microvirga tunisiensis sp. nov., a root nodule symbiotic bacterium isolated from Lupinus micranthus and L. luteus grown in Northern Tunisia.</title>
        <authorList>
            <person name="Msaddak A."/>
            <person name="Rejili M."/>
            <person name="Duran D."/>
            <person name="Mars M."/>
            <person name="Palacios J.M."/>
            <person name="Ruiz-Argueso T."/>
            <person name="Rey L."/>
            <person name="Imperial J."/>
        </authorList>
    </citation>
    <scope>NUCLEOTIDE SEQUENCE [LARGE SCALE GENOMIC DNA]</scope>
    <source>
        <strain evidence="1 2">Lmie10</strain>
    </source>
</reference>
<sequence>MLLMASEMMLNPISRVSSFAGSRIPFSARFAKQEVMTVRLMLSATMMAHREGLVEPGVRRFQQRSPYSIKKVFALLTTS</sequence>
<dbReference type="EMBL" id="VOSK01000142">
    <property type="protein sequence ID" value="MPR28408.1"/>
    <property type="molecule type" value="Genomic_DNA"/>
</dbReference>
<keyword evidence="2" id="KW-1185">Reference proteome</keyword>
<name>A0A5N7MNI5_9HYPH</name>
<dbReference type="RefSeq" id="WP_152714700.1">
    <property type="nucleotide sequence ID" value="NZ_VOSJ01000142.1"/>
</dbReference>
<dbReference type="Proteomes" id="UP000403266">
    <property type="component" value="Unassembled WGS sequence"/>
</dbReference>
<protein>
    <submittedName>
        <fullName evidence="1">Uncharacterized protein</fullName>
    </submittedName>
</protein>
<proteinExistence type="predicted"/>
<dbReference type="AlphaFoldDB" id="A0A5N7MNI5"/>